<keyword evidence="3" id="KW-1185">Reference proteome</keyword>
<dbReference type="SUPFAM" id="SSF53098">
    <property type="entry name" value="Ribonuclease H-like"/>
    <property type="match status" value="1"/>
</dbReference>
<gene>
    <name evidence="2" type="ORF">Pfra01_000288000</name>
</gene>
<dbReference type="GO" id="GO:0004523">
    <property type="term" value="F:RNA-DNA hybrid ribonuclease activity"/>
    <property type="evidence" value="ECO:0007669"/>
    <property type="project" value="InterPro"/>
</dbReference>
<dbReference type="InterPro" id="IPR002156">
    <property type="entry name" value="RNaseH_domain"/>
</dbReference>
<evidence type="ECO:0000313" key="3">
    <source>
        <dbReference type="Proteomes" id="UP001165121"/>
    </source>
</evidence>
<dbReference type="EMBL" id="BSXT01000228">
    <property type="protein sequence ID" value="GMF21501.1"/>
    <property type="molecule type" value="Genomic_DNA"/>
</dbReference>
<organism evidence="2 3">
    <name type="scientific">Phytophthora fragariaefolia</name>
    <dbReference type="NCBI Taxonomy" id="1490495"/>
    <lineage>
        <taxon>Eukaryota</taxon>
        <taxon>Sar</taxon>
        <taxon>Stramenopiles</taxon>
        <taxon>Oomycota</taxon>
        <taxon>Peronosporomycetes</taxon>
        <taxon>Peronosporales</taxon>
        <taxon>Peronosporaceae</taxon>
        <taxon>Phytophthora</taxon>
    </lineage>
</organism>
<feature type="domain" description="RNase H type-1" evidence="1">
    <location>
        <begin position="479"/>
        <end position="625"/>
    </location>
</feature>
<dbReference type="InterPro" id="IPR012337">
    <property type="entry name" value="RNaseH-like_sf"/>
</dbReference>
<dbReference type="Gene3D" id="3.30.420.10">
    <property type="entry name" value="Ribonuclease H-like superfamily/Ribonuclease H"/>
    <property type="match status" value="1"/>
</dbReference>
<comment type="caution">
    <text evidence="2">The sequence shown here is derived from an EMBL/GenBank/DDBJ whole genome shotgun (WGS) entry which is preliminary data.</text>
</comment>
<protein>
    <submittedName>
        <fullName evidence="2">Unnamed protein product</fullName>
    </submittedName>
</protein>
<dbReference type="OrthoDB" id="129511at2759"/>
<reference evidence="2" key="1">
    <citation type="submission" date="2023-04" db="EMBL/GenBank/DDBJ databases">
        <title>Phytophthora fragariaefolia NBRC 109709.</title>
        <authorList>
            <person name="Ichikawa N."/>
            <person name="Sato H."/>
            <person name="Tonouchi N."/>
        </authorList>
    </citation>
    <scope>NUCLEOTIDE SEQUENCE</scope>
    <source>
        <strain evidence="2">NBRC 109709</strain>
    </source>
</reference>
<evidence type="ECO:0000259" key="1">
    <source>
        <dbReference type="PROSITE" id="PS50879"/>
    </source>
</evidence>
<name>A0A9W6WY89_9STRA</name>
<dbReference type="PANTHER" id="PTHR47723">
    <property type="entry name" value="OS05G0353850 PROTEIN"/>
    <property type="match status" value="1"/>
</dbReference>
<evidence type="ECO:0000313" key="2">
    <source>
        <dbReference type="EMBL" id="GMF21501.1"/>
    </source>
</evidence>
<dbReference type="PROSITE" id="PS50879">
    <property type="entry name" value="RNASE_H_1"/>
    <property type="match status" value="1"/>
</dbReference>
<dbReference type="PANTHER" id="PTHR47723:SF19">
    <property type="entry name" value="POLYNUCLEOTIDYL TRANSFERASE, RIBONUCLEASE H-LIKE SUPERFAMILY PROTEIN"/>
    <property type="match status" value="1"/>
</dbReference>
<dbReference type="GO" id="GO:0003676">
    <property type="term" value="F:nucleic acid binding"/>
    <property type="evidence" value="ECO:0007669"/>
    <property type="project" value="InterPro"/>
</dbReference>
<dbReference type="Proteomes" id="UP001165121">
    <property type="component" value="Unassembled WGS sequence"/>
</dbReference>
<dbReference type="InterPro" id="IPR036397">
    <property type="entry name" value="RNaseH_sf"/>
</dbReference>
<dbReference type="InterPro" id="IPR053151">
    <property type="entry name" value="RNase_H-like"/>
</dbReference>
<dbReference type="AlphaFoldDB" id="A0A9W6WY89"/>
<sequence>MALSASMVGTWALTQNEQLQRLGDILQTRGTGSADWLVPMKGTPKQETLDTIWATGSPWVELQLHEGQGHAHENGEELMEIRVALRASKGVTTRWTSAGLHRGECRVDAIAEVPLQQIWIGNSQGIQQTWKECVTLLKTVSGLKIKDVLSFGIAEDGGVIFHPQTHSILMESRLAQVFREVCLNTVANYPELLFNRPQQNVLQVKHRLEDPHHVFLLDRGNGEQIDRSWGSELTRLPLDQSQESAEQACARYLGVGEMTVWIARHPWLQGCMPIWTGKRRSTQNRKQYKKPMNKDRRKAAEEALQRVQRKLEQGHEQVAVALKRLSWTQIQRMEGVTRYQRQNIIKLKLNRLKMWAGAEQGYGCTVAGCKRDESQGTLHDAWTCKEAEEFWNMFLESWRLGTEEIIGRDQERARAVPYIFGFKMRLIPAWLTKWGRHTKFEQWDLLTKVTQDLWQIGVAVTLTHIWRRNVERVQPDGRKGQTVREASTGARSGVLEAMARGNPGPGGSGSVIVHVGAEAALARPRWVATTALGKATTTNNEAEFIGLHRVLVHAVERDITGIFIVGDSAMILRMMRNRTEPKSLKMRHWYRICRRLADICRVAGWAHHYRRHNKMADWLANVAMDTRRSVMVELAEDGAAQALRRGLEERVWGDIQQWLEETGRDSVIS</sequence>
<accession>A0A9W6WY89</accession>
<proteinExistence type="predicted"/>
<dbReference type="Pfam" id="PF13456">
    <property type="entry name" value="RVT_3"/>
    <property type="match status" value="1"/>
</dbReference>